<reference evidence="8" key="1">
    <citation type="submission" date="2020-10" db="EMBL/GenBank/DDBJ databases">
        <authorList>
            <person name="Gilroy R."/>
        </authorList>
    </citation>
    <scope>NUCLEOTIDE SEQUENCE</scope>
    <source>
        <strain evidence="8">ChiHjej10B9-9673</strain>
    </source>
</reference>
<keyword evidence="5 7" id="KW-1133">Transmembrane helix</keyword>
<dbReference type="AlphaFoldDB" id="A0A9D1FC37"/>
<evidence type="ECO:0000256" key="7">
    <source>
        <dbReference type="SAM" id="Phobius"/>
    </source>
</evidence>
<dbReference type="Proteomes" id="UP000824001">
    <property type="component" value="Unassembled WGS sequence"/>
</dbReference>
<comment type="caution">
    <text evidence="8">The sequence shown here is derived from an EMBL/GenBank/DDBJ whole genome shotgun (WGS) entry which is preliminary data.</text>
</comment>
<dbReference type="Pfam" id="PF02417">
    <property type="entry name" value="Chromate_transp"/>
    <property type="match status" value="1"/>
</dbReference>
<comment type="similarity">
    <text evidence="2">Belongs to the chromate ion transporter (CHR) (TC 2.A.51) family.</text>
</comment>
<evidence type="ECO:0000256" key="6">
    <source>
        <dbReference type="ARBA" id="ARBA00023136"/>
    </source>
</evidence>
<gene>
    <name evidence="8" type="ORF">IAC18_01625</name>
</gene>
<reference evidence="8" key="2">
    <citation type="journal article" date="2021" name="PeerJ">
        <title>Extensive microbial diversity within the chicken gut microbiome revealed by metagenomics and culture.</title>
        <authorList>
            <person name="Gilroy R."/>
            <person name="Ravi A."/>
            <person name="Getino M."/>
            <person name="Pursley I."/>
            <person name="Horton D.L."/>
            <person name="Alikhan N.F."/>
            <person name="Baker D."/>
            <person name="Gharbi K."/>
            <person name="Hall N."/>
            <person name="Watson M."/>
            <person name="Adriaenssens E.M."/>
            <person name="Foster-Nyarko E."/>
            <person name="Jarju S."/>
            <person name="Secka A."/>
            <person name="Antonio M."/>
            <person name="Oren A."/>
            <person name="Chaudhuri R.R."/>
            <person name="La Ragione R."/>
            <person name="Hildebrand F."/>
            <person name="Pallen M.J."/>
        </authorList>
    </citation>
    <scope>NUCLEOTIDE SEQUENCE</scope>
    <source>
        <strain evidence="8">ChiHjej10B9-9673</strain>
    </source>
</reference>
<dbReference type="GO" id="GO:0005886">
    <property type="term" value="C:plasma membrane"/>
    <property type="evidence" value="ECO:0007669"/>
    <property type="project" value="UniProtKB-SubCell"/>
</dbReference>
<name>A0A9D1FC37_9FIRM</name>
<keyword evidence="6 7" id="KW-0472">Membrane</keyword>
<evidence type="ECO:0000256" key="4">
    <source>
        <dbReference type="ARBA" id="ARBA00022692"/>
    </source>
</evidence>
<feature type="transmembrane region" description="Helical" evidence="7">
    <location>
        <begin position="48"/>
        <end position="68"/>
    </location>
</feature>
<evidence type="ECO:0000256" key="5">
    <source>
        <dbReference type="ARBA" id="ARBA00022989"/>
    </source>
</evidence>
<organism evidence="8 9">
    <name type="scientific">Candidatus Scatomorpha merdipullorum</name>
    <dbReference type="NCBI Taxonomy" id="2840927"/>
    <lineage>
        <taxon>Bacteria</taxon>
        <taxon>Bacillati</taxon>
        <taxon>Bacillota</taxon>
        <taxon>Clostridia</taxon>
        <taxon>Eubacteriales</taxon>
        <taxon>Candidatus Scatomorpha</taxon>
    </lineage>
</organism>
<sequence>MKEYLQLFWAFMKVGALTFGGGYAMLPILQRDIVEHYKWASEEEVMDYYAMAQCLPGIIMVNTSTFIGQKRKGTLGGFVAGFASTVPSLVIITVIAMFLDRFAEYPVVQNAFAGIRACVVVLIINAVVKLWKSAVVDWKALVIVFLPVFALSAFTSASPILLVVAAAIAGIAITLISDKVKRGGEAK</sequence>
<feature type="transmembrane region" description="Helical" evidence="7">
    <location>
        <begin position="135"/>
        <end position="154"/>
    </location>
</feature>
<dbReference type="PANTHER" id="PTHR43663">
    <property type="entry name" value="CHROMATE TRANSPORT PROTEIN-RELATED"/>
    <property type="match status" value="1"/>
</dbReference>
<comment type="subcellular location">
    <subcellularLocation>
        <location evidence="1">Cell membrane</location>
        <topology evidence="1">Multi-pass membrane protein</topology>
    </subcellularLocation>
</comment>
<dbReference type="InterPro" id="IPR003370">
    <property type="entry name" value="Chromate_transpt"/>
</dbReference>
<feature type="transmembrane region" description="Helical" evidence="7">
    <location>
        <begin position="7"/>
        <end position="28"/>
    </location>
</feature>
<evidence type="ECO:0000256" key="2">
    <source>
        <dbReference type="ARBA" id="ARBA00005262"/>
    </source>
</evidence>
<feature type="transmembrane region" description="Helical" evidence="7">
    <location>
        <begin position="160"/>
        <end position="177"/>
    </location>
</feature>
<evidence type="ECO:0000313" key="8">
    <source>
        <dbReference type="EMBL" id="HIS66239.1"/>
    </source>
</evidence>
<evidence type="ECO:0000256" key="1">
    <source>
        <dbReference type="ARBA" id="ARBA00004651"/>
    </source>
</evidence>
<keyword evidence="3" id="KW-1003">Cell membrane</keyword>
<dbReference type="InterPro" id="IPR052518">
    <property type="entry name" value="CHR_Transporter"/>
</dbReference>
<proteinExistence type="inferred from homology"/>
<dbReference type="GO" id="GO:0015109">
    <property type="term" value="F:chromate transmembrane transporter activity"/>
    <property type="evidence" value="ECO:0007669"/>
    <property type="project" value="InterPro"/>
</dbReference>
<protein>
    <submittedName>
        <fullName evidence="8">Chromate transporter</fullName>
    </submittedName>
</protein>
<dbReference type="PANTHER" id="PTHR43663:SF1">
    <property type="entry name" value="CHROMATE TRANSPORTER"/>
    <property type="match status" value="1"/>
</dbReference>
<dbReference type="EMBL" id="DVJK01000046">
    <property type="protein sequence ID" value="HIS66239.1"/>
    <property type="molecule type" value="Genomic_DNA"/>
</dbReference>
<keyword evidence="4 7" id="KW-0812">Transmembrane</keyword>
<evidence type="ECO:0000313" key="9">
    <source>
        <dbReference type="Proteomes" id="UP000824001"/>
    </source>
</evidence>
<evidence type="ECO:0000256" key="3">
    <source>
        <dbReference type="ARBA" id="ARBA00022475"/>
    </source>
</evidence>
<feature type="transmembrane region" description="Helical" evidence="7">
    <location>
        <begin position="75"/>
        <end position="99"/>
    </location>
</feature>
<feature type="transmembrane region" description="Helical" evidence="7">
    <location>
        <begin position="111"/>
        <end position="128"/>
    </location>
</feature>
<accession>A0A9D1FC37</accession>